<dbReference type="NCBIfam" id="TIGR03438">
    <property type="entry name" value="egtD_ergothio"/>
    <property type="match status" value="1"/>
</dbReference>
<gene>
    <name evidence="4" type="primary">egtD</name>
    <name evidence="4" type="ORF">PY649_31435</name>
</gene>
<dbReference type="PANTHER" id="PTHR43397:SF1">
    <property type="entry name" value="ERGOTHIONEINE BIOSYNTHESIS PROTEIN 1"/>
    <property type="match status" value="1"/>
</dbReference>
<dbReference type="InterPro" id="IPR051128">
    <property type="entry name" value="EgtD_Methyltrsf_superfamily"/>
</dbReference>
<evidence type="ECO:0000313" key="4">
    <source>
        <dbReference type="EMBL" id="MDL2403394.1"/>
    </source>
</evidence>
<dbReference type="SUPFAM" id="SSF53335">
    <property type="entry name" value="S-adenosyl-L-methionine-dependent methyltransferases"/>
    <property type="match status" value="1"/>
</dbReference>
<dbReference type="RefSeq" id="WP_285872831.1">
    <property type="nucleotide sequence ID" value="NZ_JARFYM010000046.1"/>
</dbReference>
<proteinExistence type="predicted"/>
<evidence type="ECO:0000259" key="3">
    <source>
        <dbReference type="Pfam" id="PF10017"/>
    </source>
</evidence>
<dbReference type="Gene3D" id="3.40.50.150">
    <property type="entry name" value="Vaccinia Virus protein VP39"/>
    <property type="match status" value="1"/>
</dbReference>
<evidence type="ECO:0000256" key="1">
    <source>
        <dbReference type="ARBA" id="ARBA00022603"/>
    </source>
</evidence>
<keyword evidence="5" id="KW-1185">Reference proteome</keyword>
<accession>A0ABT7K449</accession>
<sequence>MHHVNNSIERAENELAENEFARDVLAGLSADVKTLPSRWLYDERGSALFEEITKLEEYYLTRAETSILRDRQMDIADFVGSGATLVEYGAGAGVKTELVLAGLRDPRGYVPIDIADTFLAETSKRIASRFPSLCVRPIERNFLDVFEVPFDGSGAGRTGFFPGSTMGNLNTTEAQTLLTQMGRHLGDKGRAIIGVDLQKNVDKLLNAYDDSAGVTAAFNLNLFARINTELGGDFRLEQFKHVARWNETEKAVEMHLVSLCDQRVTLCEQTFHFRASETIHTESSRKYTVESFKRLVHAGGWRVAEAWQDGDALFGLFGLVRH</sequence>
<feature type="domain" description="Histidine-specific methyltransferase SAM-dependent" evidence="3">
    <location>
        <begin position="20"/>
        <end position="317"/>
    </location>
</feature>
<dbReference type="GO" id="GO:0052706">
    <property type="term" value="F:L-histidine N(alpha)-methyltransferase activity"/>
    <property type="evidence" value="ECO:0007669"/>
    <property type="project" value="UniProtKB-EC"/>
</dbReference>
<dbReference type="EC" id="2.1.1.44" evidence="4"/>
<reference evidence="4" key="1">
    <citation type="submission" date="2023-06" db="EMBL/GenBank/DDBJ databases">
        <title>Phylogenetic Diversity of Rhizobium strains.</title>
        <authorList>
            <person name="Moura F.T."/>
            <person name="Helene L.C.F."/>
            <person name="Hungria M."/>
        </authorList>
    </citation>
    <scope>NUCLEOTIDE SEQUENCE</scope>
    <source>
        <strain evidence="4">CCGE526</strain>
    </source>
</reference>
<dbReference type="EMBL" id="JARFYM010000046">
    <property type="protein sequence ID" value="MDL2403394.1"/>
    <property type="molecule type" value="Genomic_DNA"/>
</dbReference>
<organism evidence="4 5">
    <name type="scientific">Rhizobium mayense</name>
    <dbReference type="NCBI Taxonomy" id="1312184"/>
    <lineage>
        <taxon>Bacteria</taxon>
        <taxon>Pseudomonadati</taxon>
        <taxon>Pseudomonadota</taxon>
        <taxon>Alphaproteobacteria</taxon>
        <taxon>Hyphomicrobiales</taxon>
        <taxon>Rhizobiaceae</taxon>
        <taxon>Rhizobium/Agrobacterium group</taxon>
        <taxon>Rhizobium</taxon>
    </lineage>
</organism>
<comment type="caution">
    <text evidence="4">The sequence shown here is derived from an EMBL/GenBank/DDBJ whole genome shotgun (WGS) entry which is preliminary data.</text>
</comment>
<keyword evidence="2 4" id="KW-0808">Transferase</keyword>
<dbReference type="InterPro" id="IPR035094">
    <property type="entry name" value="EgtD"/>
</dbReference>
<dbReference type="InterPro" id="IPR017804">
    <property type="entry name" value="MeTrfase_EgtD-like"/>
</dbReference>
<evidence type="ECO:0000256" key="2">
    <source>
        <dbReference type="ARBA" id="ARBA00022679"/>
    </source>
</evidence>
<name>A0ABT7K449_9HYPH</name>
<dbReference type="InterPro" id="IPR019257">
    <property type="entry name" value="MeTrfase_dom"/>
</dbReference>
<dbReference type="PIRSF" id="PIRSF018005">
    <property type="entry name" value="UCP018005"/>
    <property type="match status" value="1"/>
</dbReference>
<keyword evidence="1 4" id="KW-0489">Methyltransferase</keyword>
<dbReference type="GO" id="GO:0032259">
    <property type="term" value="P:methylation"/>
    <property type="evidence" value="ECO:0007669"/>
    <property type="project" value="UniProtKB-KW"/>
</dbReference>
<dbReference type="InterPro" id="IPR029063">
    <property type="entry name" value="SAM-dependent_MTases_sf"/>
</dbReference>
<dbReference type="Proteomes" id="UP001172645">
    <property type="component" value="Unassembled WGS sequence"/>
</dbReference>
<protein>
    <submittedName>
        <fullName evidence="4">L-histidine N(Alpha)-methyltransferase</fullName>
        <ecNumber evidence="4">2.1.1.44</ecNumber>
    </submittedName>
</protein>
<evidence type="ECO:0000313" key="5">
    <source>
        <dbReference type="Proteomes" id="UP001172645"/>
    </source>
</evidence>
<dbReference type="PANTHER" id="PTHR43397">
    <property type="entry name" value="ERGOTHIONEINE BIOSYNTHESIS PROTEIN 1"/>
    <property type="match status" value="1"/>
</dbReference>
<dbReference type="Pfam" id="PF10017">
    <property type="entry name" value="Methyltransf_33"/>
    <property type="match status" value="1"/>
</dbReference>